<dbReference type="RefSeq" id="XP_015654362.1">
    <property type="nucleotide sequence ID" value="XM_015806967.1"/>
</dbReference>
<sequence>MQATVEPSPLPPVVGGAVAAAASTTALTQHGLRALPTSTTTIGSAAASTADTADGTVASLIVVPTVGAGGRGEEGSNSNSSRRRSRGFSALLARFAPQQHPPPQRHSFSPFHSLYTVPSPDTVNSSTPLPHLETVTDWEVLMRSDAMAELRERQRLDTANVTAADLPNPPSVGLPLGNKIRPSSQARDDLHSTSVSRSGYKGFSPYQKNSKDTARRANSSGNIVRDAATAAAAGLQSPARRTSHTPSPLLPLRLPPVSLGRSIQSHMCIDDVVASCTLQSVAPLPWQSARYPDGDRSGSSHISAHNSLPPHSGDVSGRGAFRLPDGNNNNNGVSRTARLTVPGEMPPGARTRSVDYAAGTVDTQDSDGACLSVPPARPQLASTLTDVADVSFSSPYSLRRDSTSALWLPSHNSAPQVQLSVPGCHKDVPRIAGGKGEGDAATDHVRAGRHQLHSVTGAKRNVVDASSPFTTVVTPAINPDTADPANEATIDGDEHVFPPQQQQREERALSFSPSLHHGVNMATTTTGTGTTASPFFSPPPPAQLPIPHLPRPLPVRACNSQAAALVELRVRSAQHAALIQRIRIPTLLLHARDDPVAPPSTLPFSLLQANPWISTVLTRRGSHGVFMESASDVWRRPFLVLREEAAQTRGHREGRGKQRANDTSTANAATTAATTHRCDINDSSRKSDGADKDDCCSTWGGDGGEASPLPSLEKERAAHATQWRLRIAGTTWVERLLFEYVEQVVVAPATARSTMINTSTN</sequence>
<dbReference type="GeneID" id="26908376"/>
<feature type="region of interest" description="Disordered" evidence="1">
    <location>
        <begin position="289"/>
        <end position="350"/>
    </location>
</feature>
<name>A0A0M9FTV6_LEPPY</name>
<evidence type="ECO:0000313" key="2">
    <source>
        <dbReference type="EMBL" id="KPA75923.1"/>
    </source>
</evidence>
<dbReference type="VEuPathDB" id="TriTrypDB:LpyrH10_22_0510"/>
<comment type="caution">
    <text evidence="2">The sequence shown here is derived from an EMBL/GenBank/DDBJ whole genome shotgun (WGS) entry which is preliminary data.</text>
</comment>
<organism evidence="2 3">
    <name type="scientific">Leptomonas pyrrhocoris</name>
    <name type="common">Firebug parasite</name>
    <dbReference type="NCBI Taxonomy" id="157538"/>
    <lineage>
        <taxon>Eukaryota</taxon>
        <taxon>Discoba</taxon>
        <taxon>Euglenozoa</taxon>
        <taxon>Kinetoplastea</taxon>
        <taxon>Metakinetoplastina</taxon>
        <taxon>Trypanosomatida</taxon>
        <taxon>Trypanosomatidae</taxon>
        <taxon>Leishmaniinae</taxon>
        <taxon>Leptomonas</taxon>
    </lineage>
</organism>
<keyword evidence="3" id="KW-1185">Reference proteome</keyword>
<evidence type="ECO:0000256" key="1">
    <source>
        <dbReference type="SAM" id="MobiDB-lite"/>
    </source>
</evidence>
<dbReference type="EMBL" id="LGTL01000022">
    <property type="protein sequence ID" value="KPA75923.1"/>
    <property type="molecule type" value="Genomic_DNA"/>
</dbReference>
<dbReference type="OrthoDB" id="5954035at2759"/>
<dbReference type="Gene3D" id="3.40.50.1820">
    <property type="entry name" value="alpha/beta hydrolase"/>
    <property type="match status" value="1"/>
</dbReference>
<proteinExistence type="predicted"/>
<accession>A0A0M9FTV6</accession>
<feature type="region of interest" description="Disordered" evidence="1">
    <location>
        <begin position="645"/>
        <end position="673"/>
    </location>
</feature>
<feature type="region of interest" description="Disordered" evidence="1">
    <location>
        <begin position="67"/>
        <end position="86"/>
    </location>
</feature>
<dbReference type="Proteomes" id="UP000037923">
    <property type="component" value="Unassembled WGS sequence"/>
</dbReference>
<feature type="compositionally biased region" description="Low complexity" evidence="1">
    <location>
        <begin position="661"/>
        <end position="673"/>
    </location>
</feature>
<evidence type="ECO:0000313" key="3">
    <source>
        <dbReference type="Proteomes" id="UP000037923"/>
    </source>
</evidence>
<feature type="compositionally biased region" description="Basic and acidic residues" evidence="1">
    <location>
        <begin position="645"/>
        <end position="660"/>
    </location>
</feature>
<gene>
    <name evidence="2" type="ORF">ABB37_08091</name>
</gene>
<protein>
    <submittedName>
        <fullName evidence="2">Uncharacterized protein</fullName>
    </submittedName>
</protein>
<reference evidence="2 3" key="1">
    <citation type="submission" date="2015-07" db="EMBL/GenBank/DDBJ databases">
        <title>High-quality genome of monoxenous trypanosomatid Leptomonas pyrrhocoris.</title>
        <authorList>
            <person name="Flegontov P."/>
            <person name="Butenko A."/>
            <person name="Firsov S."/>
            <person name="Vlcek C."/>
            <person name="Logacheva M.D."/>
            <person name="Field M."/>
            <person name="Filatov D."/>
            <person name="Flegontova O."/>
            <person name="Gerasimov E."/>
            <person name="Jackson A.P."/>
            <person name="Kelly S."/>
            <person name="Opperdoes F."/>
            <person name="O'Reilly A."/>
            <person name="Votypka J."/>
            <person name="Yurchenko V."/>
            <person name="Lukes J."/>
        </authorList>
    </citation>
    <scope>NUCLEOTIDE SEQUENCE [LARGE SCALE GENOMIC DNA]</scope>
    <source>
        <strain evidence="2">H10</strain>
    </source>
</reference>
<feature type="region of interest" description="Disordered" evidence="1">
    <location>
        <begin position="162"/>
        <end position="251"/>
    </location>
</feature>
<dbReference type="AlphaFoldDB" id="A0A0M9FTV6"/>
<dbReference type="InterPro" id="IPR029058">
    <property type="entry name" value="AB_hydrolase_fold"/>
</dbReference>
<dbReference type="SUPFAM" id="SSF53474">
    <property type="entry name" value="alpha/beta-Hydrolases"/>
    <property type="match status" value="1"/>
</dbReference>